<dbReference type="GO" id="GO:0003677">
    <property type="term" value="F:DNA binding"/>
    <property type="evidence" value="ECO:0007669"/>
    <property type="project" value="UniProtKB-KW"/>
</dbReference>
<dbReference type="InterPro" id="IPR052362">
    <property type="entry name" value="HTH-GbsR_regulator"/>
</dbReference>
<evidence type="ECO:0000313" key="4">
    <source>
        <dbReference type="EMBL" id="SHG13049.1"/>
    </source>
</evidence>
<dbReference type="Gene3D" id="1.10.10.10">
    <property type="entry name" value="Winged helix-like DNA-binding domain superfamily/Winged helix DNA-binding domain"/>
    <property type="match status" value="1"/>
</dbReference>
<evidence type="ECO:0000256" key="1">
    <source>
        <dbReference type="ARBA" id="ARBA00023015"/>
    </source>
</evidence>
<dbReference type="SUPFAM" id="SSF46785">
    <property type="entry name" value="Winged helix' DNA-binding domain"/>
    <property type="match status" value="1"/>
</dbReference>
<name>A0A1M5HAP8_STRHI</name>
<reference evidence="4 5" key="1">
    <citation type="submission" date="2016-11" db="EMBL/GenBank/DDBJ databases">
        <authorList>
            <person name="Jaros S."/>
            <person name="Januszkiewicz K."/>
            <person name="Wedrychowicz H."/>
        </authorList>
    </citation>
    <scope>NUCLEOTIDE SEQUENCE [LARGE SCALE GENOMIC DNA]</scope>
    <source>
        <strain evidence="4 5">DSM 44523</strain>
    </source>
</reference>
<dbReference type="InterPro" id="IPR036388">
    <property type="entry name" value="WH-like_DNA-bd_sf"/>
</dbReference>
<evidence type="ECO:0000256" key="3">
    <source>
        <dbReference type="ARBA" id="ARBA00023163"/>
    </source>
</evidence>
<dbReference type="InterPro" id="IPR036390">
    <property type="entry name" value="WH_DNA-bd_sf"/>
</dbReference>
<dbReference type="RefSeq" id="WP_073485815.1">
    <property type="nucleotide sequence ID" value="NZ_FQVN01000006.1"/>
</dbReference>
<dbReference type="EMBL" id="FQVN01000006">
    <property type="protein sequence ID" value="SHG13049.1"/>
    <property type="molecule type" value="Genomic_DNA"/>
</dbReference>
<sequence length="160" mass="18387">MGTERREPELDELRAWAEQVATYFMRLSGWPPITGRALGWLMVCEPREQSAAGIAEAIRASRASLTSTLRVLTSSNLVQAVTRPGERTTYYRIADDAWARVMRQRFAGLSEFLEITRQGMALLPDDPERSARVRAANEAFRWLSEEVEPMFEQWDAEHRR</sequence>
<keyword evidence="5" id="KW-1185">Reference proteome</keyword>
<keyword evidence="2 4" id="KW-0238">DNA-binding</keyword>
<keyword evidence="1" id="KW-0805">Transcription regulation</keyword>
<gene>
    <name evidence="4" type="ORF">SAMN05444320_106478</name>
</gene>
<dbReference type="Proteomes" id="UP000184501">
    <property type="component" value="Unassembled WGS sequence"/>
</dbReference>
<keyword evidence="3" id="KW-0804">Transcription</keyword>
<evidence type="ECO:0000256" key="2">
    <source>
        <dbReference type="ARBA" id="ARBA00023125"/>
    </source>
</evidence>
<dbReference type="PANTHER" id="PTHR38465">
    <property type="entry name" value="HTH-TYPE TRANSCRIPTIONAL REGULATOR MJ1563-RELATED"/>
    <property type="match status" value="1"/>
</dbReference>
<dbReference type="STRING" id="2017.SAMN05444320_106478"/>
<evidence type="ECO:0000313" key="5">
    <source>
        <dbReference type="Proteomes" id="UP000184501"/>
    </source>
</evidence>
<dbReference type="Gene3D" id="1.10.287.160">
    <property type="entry name" value="HR1 repeat"/>
    <property type="match status" value="1"/>
</dbReference>
<organism evidence="4 5">
    <name type="scientific">Streptoalloteichus hindustanus</name>
    <dbReference type="NCBI Taxonomy" id="2017"/>
    <lineage>
        <taxon>Bacteria</taxon>
        <taxon>Bacillati</taxon>
        <taxon>Actinomycetota</taxon>
        <taxon>Actinomycetes</taxon>
        <taxon>Pseudonocardiales</taxon>
        <taxon>Pseudonocardiaceae</taxon>
        <taxon>Streptoalloteichus</taxon>
    </lineage>
</organism>
<protein>
    <submittedName>
        <fullName evidence="4">DNA-binding transcriptional regulator GbsR, MarR family</fullName>
    </submittedName>
</protein>
<proteinExistence type="predicted"/>
<dbReference type="AlphaFoldDB" id="A0A1M5HAP8"/>
<dbReference type="PANTHER" id="PTHR38465:SF2">
    <property type="entry name" value="HTH-TYPE TRANSCRIPTIONAL REGULATOR MMPR5"/>
    <property type="match status" value="1"/>
</dbReference>
<accession>A0A1M5HAP8</accession>